<dbReference type="PANTHER" id="PTHR46177">
    <property type="entry name" value="INTEGRASE CATALYTIC DOMAIN-CONTAINING PROTEIN"/>
    <property type="match status" value="1"/>
</dbReference>
<evidence type="ECO:0000313" key="1">
    <source>
        <dbReference type="EMBL" id="KAF9058918.1"/>
    </source>
</evidence>
<evidence type="ECO:0000313" key="2">
    <source>
        <dbReference type="Proteomes" id="UP000772434"/>
    </source>
</evidence>
<gene>
    <name evidence="1" type="ORF">BDP27DRAFT_1186897</name>
</gene>
<feature type="non-terminal residue" evidence="1">
    <location>
        <position position="391"/>
    </location>
</feature>
<organism evidence="1 2">
    <name type="scientific">Rhodocollybia butyracea</name>
    <dbReference type="NCBI Taxonomy" id="206335"/>
    <lineage>
        <taxon>Eukaryota</taxon>
        <taxon>Fungi</taxon>
        <taxon>Dikarya</taxon>
        <taxon>Basidiomycota</taxon>
        <taxon>Agaricomycotina</taxon>
        <taxon>Agaricomycetes</taxon>
        <taxon>Agaricomycetidae</taxon>
        <taxon>Agaricales</taxon>
        <taxon>Marasmiineae</taxon>
        <taxon>Omphalotaceae</taxon>
        <taxon>Rhodocollybia</taxon>
    </lineage>
</organism>
<name>A0A9P5P8J4_9AGAR</name>
<dbReference type="AlphaFoldDB" id="A0A9P5P8J4"/>
<protein>
    <submittedName>
        <fullName evidence="1">Uncharacterized protein</fullName>
    </submittedName>
</protein>
<proteinExistence type="predicted"/>
<dbReference type="Proteomes" id="UP000772434">
    <property type="component" value="Unassembled WGS sequence"/>
</dbReference>
<dbReference type="EMBL" id="JADNRY010000337">
    <property type="protein sequence ID" value="KAF9058918.1"/>
    <property type="molecule type" value="Genomic_DNA"/>
</dbReference>
<keyword evidence="2" id="KW-1185">Reference proteome</keyword>
<reference evidence="1" key="1">
    <citation type="submission" date="2020-11" db="EMBL/GenBank/DDBJ databases">
        <authorList>
            <consortium name="DOE Joint Genome Institute"/>
            <person name="Ahrendt S."/>
            <person name="Riley R."/>
            <person name="Andreopoulos W."/>
            <person name="Labutti K."/>
            <person name="Pangilinan J."/>
            <person name="Ruiz-Duenas F.J."/>
            <person name="Barrasa J.M."/>
            <person name="Sanchez-Garcia M."/>
            <person name="Camarero S."/>
            <person name="Miyauchi S."/>
            <person name="Serrano A."/>
            <person name="Linde D."/>
            <person name="Babiker R."/>
            <person name="Drula E."/>
            <person name="Ayuso-Fernandez I."/>
            <person name="Pacheco R."/>
            <person name="Padilla G."/>
            <person name="Ferreira P."/>
            <person name="Barriuso J."/>
            <person name="Kellner H."/>
            <person name="Castanera R."/>
            <person name="Alfaro M."/>
            <person name="Ramirez L."/>
            <person name="Pisabarro A.G."/>
            <person name="Kuo A."/>
            <person name="Tritt A."/>
            <person name="Lipzen A."/>
            <person name="He G."/>
            <person name="Yan M."/>
            <person name="Ng V."/>
            <person name="Cullen D."/>
            <person name="Martin F."/>
            <person name="Rosso M.-N."/>
            <person name="Henrissat B."/>
            <person name="Hibbett D."/>
            <person name="Martinez A.T."/>
            <person name="Grigoriev I.V."/>
        </authorList>
    </citation>
    <scope>NUCLEOTIDE SEQUENCE</scope>
    <source>
        <strain evidence="1">AH 40177</strain>
    </source>
</reference>
<comment type="caution">
    <text evidence="1">The sequence shown here is derived from an EMBL/GenBank/DDBJ whole genome shotgun (WGS) entry which is preliminary data.</text>
</comment>
<dbReference type="OrthoDB" id="5946233at2759"/>
<sequence length="391" mass="46115">MPNQHKPLSPEEVIKEPLTFWFKCRVTDKRLVTVMKDYYDTEQYGLGQSSIKRLWKRWGLLGTRQQGYTVETVGDLITAAREIYPDRGAETLRQYIEETKGVRIPRETIKAYNRQHEPEKVKARRKRRFVRRFFYAAGVNHVWCMDQHDKWGLHFGLWLHNCIDPFTGWNNWMKVWWTNKQPQLVAAYFLDTLPLLTQSDPGSENYGVANAQTVGRQHLDPSLVGTLQHVFKHWKTNVKSEANWSIFRRDFAPGFENLFQEGVVQGWYDVGNPLQLLTFRWITIPWLQEHLDQWAQQRNSFRPKRHKHKFLPHGPPVHIRTCPQDFEALDFKVGVSPQLISELWHEYAPPNHEVFLLTPPAFNAAANIVYAHMGHPDVDHHSFWSVYRNLL</sequence>
<accession>A0A9P5P8J4</accession>
<dbReference type="PANTHER" id="PTHR46177:SF1">
    <property type="entry name" value="INTEGRASE CATALYTIC DOMAIN-CONTAINING PROTEIN"/>
    <property type="match status" value="1"/>
</dbReference>